<sequence>MAFPAAVFVSEYDMLIVNEVFGQFNDDEFHIGALGGHHDLKAREVFTSIIRTIR</sequence>
<dbReference type="AlphaFoldDB" id="A0A392UB90"/>
<comment type="caution">
    <text evidence="1">The sequence shown here is derived from an EMBL/GenBank/DDBJ whole genome shotgun (WGS) entry which is preliminary data.</text>
</comment>
<dbReference type="EMBL" id="LXQA010783187">
    <property type="protein sequence ID" value="MCI70799.1"/>
    <property type="molecule type" value="Genomic_DNA"/>
</dbReference>
<dbReference type="Proteomes" id="UP000265520">
    <property type="component" value="Unassembled WGS sequence"/>
</dbReference>
<proteinExistence type="predicted"/>
<keyword evidence="2" id="KW-1185">Reference proteome</keyword>
<evidence type="ECO:0000313" key="1">
    <source>
        <dbReference type="EMBL" id="MCI70799.1"/>
    </source>
</evidence>
<evidence type="ECO:0000313" key="2">
    <source>
        <dbReference type="Proteomes" id="UP000265520"/>
    </source>
</evidence>
<name>A0A392UB90_9FABA</name>
<accession>A0A392UB90</accession>
<reference evidence="1 2" key="1">
    <citation type="journal article" date="2018" name="Front. Plant Sci.">
        <title>Red Clover (Trifolium pratense) and Zigzag Clover (T. medium) - A Picture of Genomic Similarities and Differences.</title>
        <authorList>
            <person name="Dluhosova J."/>
            <person name="Istvanek J."/>
            <person name="Nedelnik J."/>
            <person name="Repkova J."/>
        </authorList>
    </citation>
    <scope>NUCLEOTIDE SEQUENCE [LARGE SCALE GENOMIC DNA]</scope>
    <source>
        <strain evidence="2">cv. 10/8</strain>
        <tissue evidence="1">Leaf</tissue>
    </source>
</reference>
<feature type="non-terminal residue" evidence="1">
    <location>
        <position position="54"/>
    </location>
</feature>
<organism evidence="1 2">
    <name type="scientific">Trifolium medium</name>
    <dbReference type="NCBI Taxonomy" id="97028"/>
    <lineage>
        <taxon>Eukaryota</taxon>
        <taxon>Viridiplantae</taxon>
        <taxon>Streptophyta</taxon>
        <taxon>Embryophyta</taxon>
        <taxon>Tracheophyta</taxon>
        <taxon>Spermatophyta</taxon>
        <taxon>Magnoliopsida</taxon>
        <taxon>eudicotyledons</taxon>
        <taxon>Gunneridae</taxon>
        <taxon>Pentapetalae</taxon>
        <taxon>rosids</taxon>
        <taxon>fabids</taxon>
        <taxon>Fabales</taxon>
        <taxon>Fabaceae</taxon>
        <taxon>Papilionoideae</taxon>
        <taxon>50 kb inversion clade</taxon>
        <taxon>NPAAA clade</taxon>
        <taxon>Hologalegina</taxon>
        <taxon>IRL clade</taxon>
        <taxon>Trifolieae</taxon>
        <taxon>Trifolium</taxon>
    </lineage>
</organism>
<protein>
    <submittedName>
        <fullName evidence="1">Uncharacterized protein</fullName>
    </submittedName>
</protein>